<feature type="compositionally biased region" description="Low complexity" evidence="4">
    <location>
        <begin position="328"/>
        <end position="339"/>
    </location>
</feature>
<dbReference type="PANTHER" id="PTHR15079">
    <property type="entry name" value="MYD88"/>
    <property type="match status" value="1"/>
</dbReference>
<reference evidence="7" key="1">
    <citation type="journal article" date="2023" name="bioRxiv">
        <title>Scaffold-level genome assemblies of two parasitoid biocontrol wasps reveal the parthenogenesis mechanism and an associated novel virus.</title>
        <authorList>
            <person name="Inwood S."/>
            <person name="Skelly J."/>
            <person name="Guhlin J."/>
            <person name="Harrop T."/>
            <person name="Goldson S."/>
            <person name="Dearden P."/>
        </authorList>
    </citation>
    <scope>NUCLEOTIDE SEQUENCE</scope>
    <source>
        <strain evidence="7">Lincoln</strain>
        <tissue evidence="7">Whole body</tissue>
    </source>
</reference>
<evidence type="ECO:0000259" key="5">
    <source>
        <dbReference type="PROSITE" id="PS50017"/>
    </source>
</evidence>
<sequence length="406" mass="46344">MADFTKIPLIALSSNAKFLLSSLLNPPKVIPSCEGIPRDWRGLADLFHLSGEIIPSIANHPDPTERILHLVTEKDSKITINVLEIILEKMDRWDVIDDAKCLFEKDAKDYQERMDKSQLTVDTLNNEIDNQMLTIDDLYRIRAGLTIQFYDAFLLCADEDASFAEEMIQNLEQKYNLKLCVKDRDLISGATFEHEAVMQLISERCNRLLVVLSPNFLSSPANKFFLNYAQAVGIEKRQRKIIPCLYKKCTPPPQLMYTFILDYNKSRYYDFWGRLRDSIASVNSEITRESNVTLQKNPVIDIECLPSTPEVPKVMEALNTITVNQSPKKSSKFFPWSQKNSTSKQRRDSENKLLSKGEEVSIPILPSLDGLDNLQSSSIDDTPRKEKKKTVMKACARKIKSLVVKS</sequence>
<evidence type="ECO:0000256" key="3">
    <source>
        <dbReference type="ARBA" id="ARBA00023198"/>
    </source>
</evidence>
<keyword evidence="3" id="KW-0395">Inflammatory response</keyword>
<dbReference type="SUPFAM" id="SSF52200">
    <property type="entry name" value="Toll/Interleukin receptor TIR domain"/>
    <property type="match status" value="1"/>
</dbReference>
<protein>
    <recommendedName>
        <fullName evidence="9">Myeloid differentiation primary response protein MyD88</fullName>
    </recommendedName>
</protein>
<evidence type="ECO:0000313" key="7">
    <source>
        <dbReference type="EMBL" id="KAK0178947.1"/>
    </source>
</evidence>
<dbReference type="InterPro" id="IPR000157">
    <property type="entry name" value="TIR_dom"/>
</dbReference>
<evidence type="ECO:0000256" key="4">
    <source>
        <dbReference type="SAM" id="MobiDB-lite"/>
    </source>
</evidence>
<dbReference type="PROSITE" id="PS50104">
    <property type="entry name" value="TIR"/>
    <property type="match status" value="1"/>
</dbReference>
<gene>
    <name evidence="7" type="ORF">PV327_007784</name>
</gene>
<dbReference type="InterPro" id="IPR000488">
    <property type="entry name" value="Death_dom"/>
</dbReference>
<dbReference type="Gene3D" id="1.10.533.10">
    <property type="entry name" value="Death Domain, Fas"/>
    <property type="match status" value="1"/>
</dbReference>
<dbReference type="GO" id="GO:0002755">
    <property type="term" value="P:MyD88-dependent toll-like receptor signaling pathway"/>
    <property type="evidence" value="ECO:0007669"/>
    <property type="project" value="InterPro"/>
</dbReference>
<comment type="caution">
    <text evidence="7">The sequence shown here is derived from an EMBL/GenBank/DDBJ whole genome shotgun (WGS) entry which is preliminary data.</text>
</comment>
<dbReference type="GO" id="GO:0043123">
    <property type="term" value="P:positive regulation of canonical NF-kappaB signal transduction"/>
    <property type="evidence" value="ECO:0007669"/>
    <property type="project" value="InterPro"/>
</dbReference>
<dbReference type="GO" id="GO:0008063">
    <property type="term" value="P:Toll signaling pathway"/>
    <property type="evidence" value="ECO:0007669"/>
    <property type="project" value="TreeGrafter"/>
</dbReference>
<dbReference type="Pfam" id="PF13676">
    <property type="entry name" value="TIR_2"/>
    <property type="match status" value="1"/>
</dbReference>
<dbReference type="GO" id="GO:0034142">
    <property type="term" value="P:toll-like receptor 4 signaling pathway"/>
    <property type="evidence" value="ECO:0007669"/>
    <property type="project" value="TreeGrafter"/>
</dbReference>
<organism evidence="7 8">
    <name type="scientific">Microctonus hyperodae</name>
    <name type="common">Parasitoid wasp</name>
    <dbReference type="NCBI Taxonomy" id="165561"/>
    <lineage>
        <taxon>Eukaryota</taxon>
        <taxon>Metazoa</taxon>
        <taxon>Ecdysozoa</taxon>
        <taxon>Arthropoda</taxon>
        <taxon>Hexapoda</taxon>
        <taxon>Insecta</taxon>
        <taxon>Pterygota</taxon>
        <taxon>Neoptera</taxon>
        <taxon>Endopterygota</taxon>
        <taxon>Hymenoptera</taxon>
        <taxon>Apocrita</taxon>
        <taxon>Ichneumonoidea</taxon>
        <taxon>Braconidae</taxon>
        <taxon>Euphorinae</taxon>
        <taxon>Microctonus</taxon>
    </lineage>
</organism>
<feature type="domain" description="Death" evidence="5">
    <location>
        <begin position="39"/>
        <end position="103"/>
    </location>
</feature>
<feature type="compositionally biased region" description="Basic and acidic residues" evidence="4">
    <location>
        <begin position="345"/>
        <end position="359"/>
    </location>
</feature>
<comment type="subcellular location">
    <subcellularLocation>
        <location evidence="1">Cytoplasm</location>
    </subcellularLocation>
</comment>
<dbReference type="AlphaFoldDB" id="A0AA39KZ31"/>
<dbReference type="InterPro" id="IPR035897">
    <property type="entry name" value="Toll_tir_struct_dom_sf"/>
</dbReference>
<evidence type="ECO:0000256" key="1">
    <source>
        <dbReference type="ARBA" id="ARBA00004496"/>
    </source>
</evidence>
<proteinExistence type="predicted"/>
<dbReference type="InterPro" id="IPR011029">
    <property type="entry name" value="DEATH-like_dom_sf"/>
</dbReference>
<keyword evidence="2" id="KW-0963">Cytoplasm</keyword>
<dbReference type="SUPFAM" id="SSF47986">
    <property type="entry name" value="DEATH domain"/>
    <property type="match status" value="1"/>
</dbReference>
<feature type="region of interest" description="Disordered" evidence="4">
    <location>
        <begin position="328"/>
        <end position="391"/>
    </location>
</feature>
<name>A0AA39KZ31_MICHY</name>
<dbReference type="GO" id="GO:0070976">
    <property type="term" value="F:TIR domain binding"/>
    <property type="evidence" value="ECO:0007669"/>
    <property type="project" value="InterPro"/>
</dbReference>
<dbReference type="SMART" id="SM00255">
    <property type="entry name" value="TIR"/>
    <property type="match status" value="1"/>
</dbReference>
<dbReference type="PANTHER" id="PTHR15079:SF3">
    <property type="entry name" value="MYELOID DIFFERENTIATION PRIMARY RESPONSE PROTEIN MYD88"/>
    <property type="match status" value="1"/>
</dbReference>
<feature type="domain" description="TIR" evidence="6">
    <location>
        <begin position="148"/>
        <end position="279"/>
    </location>
</feature>
<dbReference type="Proteomes" id="UP001168972">
    <property type="component" value="Unassembled WGS sequence"/>
</dbReference>
<dbReference type="GO" id="GO:0005737">
    <property type="term" value="C:cytoplasm"/>
    <property type="evidence" value="ECO:0007669"/>
    <property type="project" value="UniProtKB-SubCell"/>
</dbReference>
<dbReference type="GO" id="GO:0005886">
    <property type="term" value="C:plasma membrane"/>
    <property type="evidence" value="ECO:0007669"/>
    <property type="project" value="TreeGrafter"/>
</dbReference>
<accession>A0AA39KZ31</accession>
<dbReference type="GO" id="GO:0035325">
    <property type="term" value="F:Toll-like receptor binding"/>
    <property type="evidence" value="ECO:0007669"/>
    <property type="project" value="TreeGrafter"/>
</dbReference>
<dbReference type="InterPro" id="IPR017281">
    <property type="entry name" value="Myelin_different_resp_MyD88"/>
</dbReference>
<dbReference type="Gene3D" id="3.40.50.10140">
    <property type="entry name" value="Toll/interleukin-1 receptor homology (TIR) domain"/>
    <property type="match status" value="1"/>
</dbReference>
<evidence type="ECO:0000313" key="8">
    <source>
        <dbReference type="Proteomes" id="UP001168972"/>
    </source>
</evidence>
<dbReference type="PROSITE" id="PS50017">
    <property type="entry name" value="DEATH_DOMAIN"/>
    <property type="match status" value="1"/>
</dbReference>
<reference evidence="7" key="2">
    <citation type="submission" date="2023-03" db="EMBL/GenBank/DDBJ databases">
        <authorList>
            <person name="Inwood S.N."/>
            <person name="Skelly J.G."/>
            <person name="Guhlin J."/>
            <person name="Harrop T.W.R."/>
            <person name="Goldson S.G."/>
            <person name="Dearden P.K."/>
        </authorList>
    </citation>
    <scope>NUCLEOTIDE SEQUENCE</scope>
    <source>
        <strain evidence="7">Lincoln</strain>
        <tissue evidence="7">Whole body</tissue>
    </source>
</reference>
<keyword evidence="8" id="KW-1185">Reference proteome</keyword>
<evidence type="ECO:0008006" key="9">
    <source>
        <dbReference type="Google" id="ProtNLM"/>
    </source>
</evidence>
<dbReference type="GO" id="GO:0050830">
    <property type="term" value="P:defense response to Gram-positive bacterium"/>
    <property type="evidence" value="ECO:0007669"/>
    <property type="project" value="TreeGrafter"/>
</dbReference>
<dbReference type="GO" id="GO:0045087">
    <property type="term" value="P:innate immune response"/>
    <property type="evidence" value="ECO:0007669"/>
    <property type="project" value="TreeGrafter"/>
</dbReference>
<evidence type="ECO:0000259" key="6">
    <source>
        <dbReference type="PROSITE" id="PS50104"/>
    </source>
</evidence>
<dbReference type="EMBL" id="JAQQBR010000004">
    <property type="protein sequence ID" value="KAK0178947.1"/>
    <property type="molecule type" value="Genomic_DNA"/>
</dbReference>
<evidence type="ECO:0000256" key="2">
    <source>
        <dbReference type="ARBA" id="ARBA00022490"/>
    </source>
</evidence>